<dbReference type="Gene3D" id="3.40.50.1950">
    <property type="entry name" value="Flavin prenyltransferase-like"/>
    <property type="match status" value="1"/>
</dbReference>
<organism evidence="2 3">
    <name type="scientific">Anaplasma ovis str. Haibei</name>
    <dbReference type="NCBI Taxonomy" id="1248439"/>
    <lineage>
        <taxon>Bacteria</taxon>
        <taxon>Pseudomonadati</taxon>
        <taxon>Pseudomonadota</taxon>
        <taxon>Alphaproteobacteria</taxon>
        <taxon>Rickettsiales</taxon>
        <taxon>Anaplasmataceae</taxon>
        <taxon>Anaplasma</taxon>
    </lineage>
</organism>
<dbReference type="GO" id="GO:0071513">
    <property type="term" value="C:phosphopantothenoylcysteine decarboxylase complex"/>
    <property type="evidence" value="ECO:0007669"/>
    <property type="project" value="TreeGrafter"/>
</dbReference>
<dbReference type="GO" id="GO:0004633">
    <property type="term" value="F:phosphopantothenoylcysteine decarboxylase activity"/>
    <property type="evidence" value="ECO:0007669"/>
    <property type="project" value="TreeGrafter"/>
</dbReference>
<dbReference type="RefSeq" id="WP_075139330.1">
    <property type="nucleotide sequence ID" value="NZ_CP015994.1"/>
</dbReference>
<dbReference type="InterPro" id="IPR003382">
    <property type="entry name" value="Flavoprotein"/>
</dbReference>
<keyword evidence="3" id="KW-1185">Reference proteome</keyword>
<dbReference type="InterPro" id="IPR036551">
    <property type="entry name" value="Flavin_trans-like"/>
</dbReference>
<dbReference type="AlphaFoldDB" id="A0A2Z2LGU2"/>
<dbReference type="OrthoDB" id="9802554at2"/>
<dbReference type="EMBL" id="CP015994">
    <property type="protein sequence ID" value="ASI48022.1"/>
    <property type="molecule type" value="Genomic_DNA"/>
</dbReference>
<sequence>MNILLIISGSIAAYKSLDVARELKRRGHNLLCVLSKCGEKFVTPLSVTSLVGHYTYTESDFFSLQASMKHISLPRNSDLILVAPASANIIAKAAYGICDDLPSTILMCTRAPIVMAPAMNTVMWEAKATLRNLEILRQDNVQIIEPEAGVLACGEEGYGKMASVDTIISYVENMPNSAASTAAWD</sequence>
<accession>A0A2Z2LGU2</accession>
<reference evidence="3" key="1">
    <citation type="submission" date="2018-06" db="EMBL/GenBank/DDBJ databases">
        <title>The Anaplasma ovis genome reveals a high proportion of pseudogenes.</title>
        <authorList>
            <person name="Liu Z."/>
            <person name="Peasley A.M."/>
            <person name="Yang J."/>
            <person name="Li Y."/>
            <person name="Guan G."/>
            <person name="Luo J."/>
            <person name="Yin H."/>
            <person name="Brayton K.A."/>
        </authorList>
    </citation>
    <scope>NUCLEOTIDE SEQUENCE [LARGE SCALE GENOMIC DNA]</scope>
    <source>
        <strain evidence="3">Haibei</strain>
    </source>
</reference>
<dbReference type="KEGG" id="aoh:AOV_04545"/>
<proteinExistence type="predicted"/>
<protein>
    <submittedName>
        <fullName evidence="2">Phosphopantothenoylcysteine decarboxylase</fullName>
    </submittedName>
</protein>
<dbReference type="PANTHER" id="PTHR14359:SF6">
    <property type="entry name" value="PHOSPHOPANTOTHENOYLCYSTEINE DECARBOXYLASE"/>
    <property type="match status" value="1"/>
</dbReference>
<dbReference type="Pfam" id="PF02441">
    <property type="entry name" value="Flavoprotein"/>
    <property type="match status" value="1"/>
</dbReference>
<reference evidence="2 3" key="2">
    <citation type="journal article" date="2019" name="BMC Genomics">
        <title>The Anaplasma ovis genome reveals a high proportion of pseudogenes.</title>
        <authorList>
            <person name="Liu Z."/>
            <person name="Peasley A.M."/>
            <person name="Yang J."/>
            <person name="Li Y."/>
            <person name="Guan G."/>
            <person name="Luo J."/>
            <person name="Yin H."/>
            <person name="Brayton K.A."/>
        </authorList>
    </citation>
    <scope>NUCLEOTIDE SEQUENCE [LARGE SCALE GENOMIC DNA]</scope>
    <source>
        <strain evidence="2 3">Haibei</strain>
    </source>
</reference>
<evidence type="ECO:0000259" key="1">
    <source>
        <dbReference type="Pfam" id="PF02441"/>
    </source>
</evidence>
<dbReference type="GO" id="GO:0010181">
    <property type="term" value="F:FMN binding"/>
    <property type="evidence" value="ECO:0007669"/>
    <property type="project" value="TreeGrafter"/>
</dbReference>
<evidence type="ECO:0000313" key="2">
    <source>
        <dbReference type="EMBL" id="ASI48022.1"/>
    </source>
</evidence>
<evidence type="ECO:0000313" key="3">
    <source>
        <dbReference type="Proteomes" id="UP000259762"/>
    </source>
</evidence>
<dbReference type="Proteomes" id="UP000259762">
    <property type="component" value="Chromosome"/>
</dbReference>
<dbReference type="PANTHER" id="PTHR14359">
    <property type="entry name" value="HOMO-OLIGOMERIC FLAVIN CONTAINING CYS DECARBOXYLASE FAMILY"/>
    <property type="match status" value="1"/>
</dbReference>
<dbReference type="GO" id="GO:0015937">
    <property type="term" value="P:coenzyme A biosynthetic process"/>
    <property type="evidence" value="ECO:0007669"/>
    <property type="project" value="TreeGrafter"/>
</dbReference>
<gene>
    <name evidence="2" type="ORF">AOV_04545</name>
</gene>
<dbReference type="SUPFAM" id="SSF52507">
    <property type="entry name" value="Homo-oligomeric flavin-containing Cys decarboxylases, HFCD"/>
    <property type="match status" value="1"/>
</dbReference>
<feature type="domain" description="Flavoprotein" evidence="1">
    <location>
        <begin position="1"/>
        <end position="171"/>
    </location>
</feature>
<name>A0A2Z2LGU2_9RICK</name>